<name>A0AA95L0J2_9BACL</name>
<reference evidence="4" key="2">
    <citation type="submission" date="2023-05" db="EMBL/GenBank/DDBJ databases">
        <title>Comparative genomics of Bacillaceae isolates and their secondary metabolite potential.</title>
        <authorList>
            <person name="Song L."/>
            <person name="Nielsen L.J."/>
            <person name="Mohite O."/>
            <person name="Xu X."/>
            <person name="Weber T."/>
            <person name="Kovacs A.T."/>
        </authorList>
    </citation>
    <scope>NUCLEOTIDE SEQUENCE</scope>
    <source>
        <strain evidence="4">B2_4</strain>
    </source>
</reference>
<feature type="transmembrane region" description="Helical" evidence="1">
    <location>
        <begin position="349"/>
        <end position="373"/>
    </location>
</feature>
<keyword evidence="1" id="KW-0812">Transmembrane</keyword>
<sequence length="427" mass="45345">MNLTRIAISLIILTMTSLGVLMVCYPAVSWEAGVTGLAIWWEVLFPSLFPFFVISELMLGFGIVHFLGKLLDPLMKPLFRIPGSGGFVAAMGFASGYPVSAKLATKLREQRLISRVQGERLVAFTTSSDPIFLIGAVSVGFFGSSQLAGILALAHYGSALLLGILLRFYGTREEESLLQGSAIDMIPDQGSAPSGRMSSSPAKFSLRSALQAMHEARLNDGRSLGELLKQAVSSSLQLMAVVGGLVVFFSVVLKLLTASGIMSLLYAGIQSLLVTAGLPADLAEPFVGGMFEVTLGAKAAAAPPGVPLMYKAAAAAFILSWGGLSVHAQVASILNGADLRYLPFLAARLIHGILAASLLLLLWTPMMGTGSAAMLPVSPEEEISVGWSSVPDAFVIFLKWIAVLLILSLLARIIHWILARTEGRTRK</sequence>
<proteinExistence type="predicted"/>
<feature type="transmembrane region" description="Helical" evidence="1">
    <location>
        <begin position="40"/>
        <end position="67"/>
    </location>
</feature>
<keyword evidence="1" id="KW-0472">Membrane</keyword>
<feature type="transmembrane region" description="Helical" evidence="1">
    <location>
        <begin position="312"/>
        <end position="337"/>
    </location>
</feature>
<feature type="transmembrane region" description="Helical" evidence="1">
    <location>
        <begin position="393"/>
        <end position="418"/>
    </location>
</feature>
<dbReference type="AlphaFoldDB" id="A0AA95L0J2"/>
<keyword evidence="1" id="KW-1133">Transmembrane helix</keyword>
<dbReference type="EMBL" id="BOSM01000007">
    <property type="protein sequence ID" value="GIP59935.1"/>
    <property type="molecule type" value="Genomic_DNA"/>
</dbReference>
<evidence type="ECO:0000259" key="2">
    <source>
        <dbReference type="Pfam" id="PF07670"/>
    </source>
</evidence>
<protein>
    <submittedName>
        <fullName evidence="4">Sporulation integral membrane protein YlbJ</fullName>
    </submittedName>
</protein>
<evidence type="ECO:0000313" key="6">
    <source>
        <dbReference type="Proteomes" id="UP001177943"/>
    </source>
</evidence>
<keyword evidence="5" id="KW-1185">Reference proteome</keyword>
<dbReference type="InterPro" id="IPR011642">
    <property type="entry name" value="Gate_dom"/>
</dbReference>
<evidence type="ECO:0000313" key="3">
    <source>
        <dbReference type="EMBL" id="GIP59935.1"/>
    </source>
</evidence>
<feature type="transmembrane region" description="Helical" evidence="1">
    <location>
        <begin position="148"/>
        <end position="169"/>
    </location>
</feature>
<dbReference type="Proteomes" id="UP000681290">
    <property type="component" value="Unassembled WGS sequence"/>
</dbReference>
<evidence type="ECO:0000313" key="4">
    <source>
        <dbReference type="EMBL" id="WHX48354.1"/>
    </source>
</evidence>
<dbReference type="NCBIfam" id="TIGR02871">
    <property type="entry name" value="spore_ylbJ"/>
    <property type="match status" value="1"/>
</dbReference>
<feature type="transmembrane region" description="Helical" evidence="1">
    <location>
        <begin position="121"/>
        <end position="142"/>
    </location>
</feature>
<gene>
    <name evidence="4" type="primary">ylbJ</name>
    <name evidence="3" type="synonym">ylbJ_2</name>
    <name evidence="3" type="ORF">J15TS10_37490</name>
    <name evidence="4" type="ORF">QNH46_19995</name>
</gene>
<evidence type="ECO:0000256" key="1">
    <source>
        <dbReference type="SAM" id="Phobius"/>
    </source>
</evidence>
<feature type="transmembrane region" description="Helical" evidence="1">
    <location>
        <begin position="6"/>
        <end position="28"/>
    </location>
</feature>
<organism evidence="4 6">
    <name type="scientific">Paenibacillus woosongensis</name>
    <dbReference type="NCBI Taxonomy" id="307580"/>
    <lineage>
        <taxon>Bacteria</taxon>
        <taxon>Bacillati</taxon>
        <taxon>Bacillota</taxon>
        <taxon>Bacilli</taxon>
        <taxon>Bacillales</taxon>
        <taxon>Paenibacillaceae</taxon>
        <taxon>Paenibacillus</taxon>
    </lineage>
</organism>
<dbReference type="Proteomes" id="UP001177943">
    <property type="component" value="Chromosome"/>
</dbReference>
<dbReference type="InterPro" id="IPR014226">
    <property type="entry name" value="Spore_IM_YlbJ"/>
</dbReference>
<feature type="transmembrane region" description="Helical" evidence="1">
    <location>
        <begin position="79"/>
        <end position="100"/>
    </location>
</feature>
<feature type="domain" description="Nucleoside transporter/FeoB GTPase Gate" evidence="2">
    <location>
        <begin position="43"/>
        <end position="126"/>
    </location>
</feature>
<dbReference type="KEGG" id="pwn:QNH46_19995"/>
<dbReference type="Pfam" id="PF07670">
    <property type="entry name" value="Gate"/>
    <property type="match status" value="1"/>
</dbReference>
<accession>A0AA95L0J2</accession>
<reference evidence="3 5" key="1">
    <citation type="submission" date="2021-03" db="EMBL/GenBank/DDBJ databases">
        <title>Antimicrobial resistance genes in bacteria isolated from Japanese honey, and their potential for conferring macrolide and lincosamide resistance in the American foulbrood pathogen Paenibacillus larvae.</title>
        <authorList>
            <person name="Okamoto M."/>
            <person name="Kumagai M."/>
            <person name="Kanamori H."/>
            <person name="Takamatsu D."/>
        </authorList>
    </citation>
    <scope>NUCLEOTIDE SEQUENCE [LARGE SCALE GENOMIC DNA]</scope>
    <source>
        <strain evidence="3 5">J15TS10</strain>
    </source>
</reference>
<feature type="transmembrane region" description="Helical" evidence="1">
    <location>
        <begin position="238"/>
        <end position="269"/>
    </location>
</feature>
<evidence type="ECO:0000313" key="5">
    <source>
        <dbReference type="Proteomes" id="UP000681290"/>
    </source>
</evidence>
<dbReference type="RefSeq" id="WP_213593161.1">
    <property type="nucleotide sequence ID" value="NZ_BOSM01000007.1"/>
</dbReference>
<dbReference type="EMBL" id="CP126084">
    <property type="protein sequence ID" value="WHX48354.1"/>
    <property type="molecule type" value="Genomic_DNA"/>
</dbReference>